<evidence type="ECO:0000256" key="1">
    <source>
        <dbReference type="ARBA" id="ARBA00022512"/>
    </source>
</evidence>
<sequence>MKTRRALVTAAAAAALVLAPSAAFGYGAENYQDKGTVSDSTPAAGEAFKVTVKGPAKTNVTLTVTTPESVPADSVKIAGTKSFSKLTDAAGNAVFSVTLAQPGTFSLVVTDAASGAVLSTQAVTVAGAAAGTPAALSSTGSNALPIAAGAGALLAVGAGAIVLARRRSEVRA</sequence>
<evidence type="ECO:0000256" key="6">
    <source>
        <dbReference type="SAM" id="SignalP"/>
    </source>
</evidence>
<keyword evidence="1" id="KW-0134">Cell wall</keyword>
<evidence type="ECO:0000256" key="3">
    <source>
        <dbReference type="ARBA" id="ARBA00022729"/>
    </source>
</evidence>
<keyword evidence="2" id="KW-0964">Secreted</keyword>
<feature type="chain" id="PRO_5019419717" description="Gram-positive cocci surface proteins LPxTG domain-containing protein" evidence="6">
    <location>
        <begin position="26"/>
        <end position="172"/>
    </location>
</feature>
<feature type="transmembrane region" description="Helical" evidence="5">
    <location>
        <begin position="143"/>
        <end position="164"/>
    </location>
</feature>
<proteinExistence type="predicted"/>
<comment type="caution">
    <text evidence="8">The sequence shown here is derived from an EMBL/GenBank/DDBJ whole genome shotgun (WGS) entry which is preliminary data.</text>
</comment>
<feature type="domain" description="Gram-positive cocci surface proteins LPxTG" evidence="7">
    <location>
        <begin position="136"/>
        <end position="172"/>
    </location>
</feature>
<keyword evidence="4" id="KW-0572">Peptidoglycan-anchor</keyword>
<keyword evidence="5" id="KW-0812">Transmembrane</keyword>
<accession>A0A401UV63</accession>
<keyword evidence="5" id="KW-0472">Membrane</keyword>
<organism evidence="8 9">
    <name type="scientific">Cellulomonas algicola</name>
    <dbReference type="NCBI Taxonomy" id="2071633"/>
    <lineage>
        <taxon>Bacteria</taxon>
        <taxon>Bacillati</taxon>
        <taxon>Actinomycetota</taxon>
        <taxon>Actinomycetes</taxon>
        <taxon>Micrococcales</taxon>
        <taxon>Cellulomonadaceae</taxon>
        <taxon>Cellulomonas</taxon>
    </lineage>
</organism>
<dbReference type="Proteomes" id="UP000288246">
    <property type="component" value="Unassembled WGS sequence"/>
</dbReference>
<evidence type="ECO:0000313" key="9">
    <source>
        <dbReference type="Proteomes" id="UP000288246"/>
    </source>
</evidence>
<evidence type="ECO:0000256" key="4">
    <source>
        <dbReference type="ARBA" id="ARBA00023088"/>
    </source>
</evidence>
<keyword evidence="3 6" id="KW-0732">Signal</keyword>
<dbReference type="InterPro" id="IPR019931">
    <property type="entry name" value="LPXTG_anchor"/>
</dbReference>
<keyword evidence="5" id="KW-1133">Transmembrane helix</keyword>
<evidence type="ECO:0000313" key="8">
    <source>
        <dbReference type="EMBL" id="GCD18579.1"/>
    </source>
</evidence>
<evidence type="ECO:0000256" key="5">
    <source>
        <dbReference type="SAM" id="Phobius"/>
    </source>
</evidence>
<gene>
    <name evidence="8" type="ORF">CTKZ_01410</name>
</gene>
<feature type="signal peptide" evidence="6">
    <location>
        <begin position="1"/>
        <end position="25"/>
    </location>
</feature>
<reference evidence="8 9" key="1">
    <citation type="submission" date="2018-11" db="EMBL/GenBank/DDBJ databases">
        <title>Draft genome sequence of Cellulomonas takizawaensis strain TKZ-21.</title>
        <authorList>
            <person name="Yamamura H."/>
            <person name="Hayashi T."/>
            <person name="Hamada M."/>
            <person name="Serisawa Y."/>
            <person name="Matsuyama K."/>
            <person name="Nakagawa Y."/>
            <person name="Otoguro M."/>
            <person name="Yanagida F."/>
            <person name="Hayakawa M."/>
        </authorList>
    </citation>
    <scope>NUCLEOTIDE SEQUENCE [LARGE SCALE GENOMIC DNA]</scope>
    <source>
        <strain evidence="8 9">TKZ-21</strain>
    </source>
</reference>
<evidence type="ECO:0000256" key="2">
    <source>
        <dbReference type="ARBA" id="ARBA00022525"/>
    </source>
</evidence>
<dbReference type="RefSeq" id="WP_124341134.1">
    <property type="nucleotide sequence ID" value="NZ_BHYL01000012.1"/>
</dbReference>
<dbReference type="EMBL" id="BHYL01000012">
    <property type="protein sequence ID" value="GCD18579.1"/>
    <property type="molecule type" value="Genomic_DNA"/>
</dbReference>
<evidence type="ECO:0000259" key="7">
    <source>
        <dbReference type="PROSITE" id="PS50847"/>
    </source>
</evidence>
<dbReference type="AlphaFoldDB" id="A0A401UV63"/>
<dbReference type="PROSITE" id="PS50847">
    <property type="entry name" value="GRAM_POS_ANCHORING"/>
    <property type="match status" value="1"/>
</dbReference>
<name>A0A401UV63_9CELL</name>
<protein>
    <recommendedName>
        <fullName evidence="7">Gram-positive cocci surface proteins LPxTG domain-containing protein</fullName>
    </recommendedName>
</protein>
<dbReference type="OrthoDB" id="5148955at2"/>
<keyword evidence="9" id="KW-1185">Reference proteome</keyword>